<evidence type="ECO:0000313" key="2">
    <source>
        <dbReference type="Proteomes" id="UP001207468"/>
    </source>
</evidence>
<evidence type="ECO:0000313" key="1">
    <source>
        <dbReference type="EMBL" id="KAI9449508.1"/>
    </source>
</evidence>
<gene>
    <name evidence="1" type="ORF">F5148DRAFT_987534</name>
</gene>
<dbReference type="Proteomes" id="UP001207468">
    <property type="component" value="Unassembled WGS sequence"/>
</dbReference>
<keyword evidence="2" id="KW-1185">Reference proteome</keyword>
<proteinExistence type="predicted"/>
<name>A0ACC0TUA5_9AGAM</name>
<reference evidence="1" key="1">
    <citation type="submission" date="2021-03" db="EMBL/GenBank/DDBJ databases">
        <title>Evolutionary priming and transition to the ectomycorrhizal habit in an iconic lineage of mushroom-forming fungi: is preadaptation a requirement?</title>
        <authorList>
            <consortium name="DOE Joint Genome Institute"/>
            <person name="Looney B.P."/>
            <person name="Miyauchi S."/>
            <person name="Morin E."/>
            <person name="Drula E."/>
            <person name="Courty P.E."/>
            <person name="Chicoki N."/>
            <person name="Fauchery L."/>
            <person name="Kohler A."/>
            <person name="Kuo A."/>
            <person name="LaButti K."/>
            <person name="Pangilinan J."/>
            <person name="Lipzen A."/>
            <person name="Riley R."/>
            <person name="Andreopoulos W."/>
            <person name="He G."/>
            <person name="Johnson J."/>
            <person name="Barry K.W."/>
            <person name="Grigoriev I.V."/>
            <person name="Nagy L."/>
            <person name="Hibbett D."/>
            <person name="Henrissat B."/>
            <person name="Matheny P.B."/>
            <person name="Labbe J."/>
            <person name="Martin A.F."/>
        </authorList>
    </citation>
    <scope>NUCLEOTIDE SEQUENCE</scope>
    <source>
        <strain evidence="1">BPL698</strain>
    </source>
</reference>
<accession>A0ACC0TUA5</accession>
<dbReference type="EMBL" id="JAGFNK010000496">
    <property type="protein sequence ID" value="KAI9449508.1"/>
    <property type="molecule type" value="Genomic_DNA"/>
</dbReference>
<comment type="caution">
    <text evidence="1">The sequence shown here is derived from an EMBL/GenBank/DDBJ whole genome shotgun (WGS) entry which is preliminary data.</text>
</comment>
<organism evidence="1 2">
    <name type="scientific">Russula earlei</name>
    <dbReference type="NCBI Taxonomy" id="71964"/>
    <lineage>
        <taxon>Eukaryota</taxon>
        <taxon>Fungi</taxon>
        <taxon>Dikarya</taxon>
        <taxon>Basidiomycota</taxon>
        <taxon>Agaricomycotina</taxon>
        <taxon>Agaricomycetes</taxon>
        <taxon>Russulales</taxon>
        <taxon>Russulaceae</taxon>
        <taxon>Russula</taxon>
    </lineage>
</organism>
<sequence length="251" mass="27547">MPSHKRIEYVIFDMDGLMIDSERVYTDVTNDILAPYGAEMTWDIKAGLMGKPDRAAAAHLLSHFPDIPLTIDDYLARRTAEQDARWPHVQLLPGVAHLAAHGVPFGIATGSVRRSFYRKTAHLQHVFAHFGSNVVCGDDGAGRGKPFPDVFLAAARILGRAVGPNEEGGIVAEAEREVRARGLVFEDAVPGVQAGKRAGMSVVWVPDENLLSIRPSLDIEKPDRILRSLEDFIPEEWGLPPFDAIPIGQQN</sequence>
<protein>
    <submittedName>
        <fullName evidence="1">HAD-like domain-containing protein</fullName>
    </submittedName>
</protein>